<dbReference type="Gene3D" id="3.40.50.1820">
    <property type="entry name" value="alpha/beta hydrolase"/>
    <property type="match status" value="1"/>
</dbReference>
<comment type="caution">
    <text evidence="2">The sequence shown here is derived from an EMBL/GenBank/DDBJ whole genome shotgun (WGS) entry which is preliminary data.</text>
</comment>
<keyword evidence="3" id="KW-1185">Reference proteome</keyword>
<dbReference type="RefSeq" id="WP_069663675.1">
    <property type="nucleotide sequence ID" value="NZ_JBHUJJ010000001.1"/>
</dbReference>
<dbReference type="AlphaFoldDB" id="A0A1E5GK56"/>
<sequence>MAVINVNNIQLHYTKTGQGNPLLLLHGNGEDHHIFDRLSEKLKDHFTIYAIDSRNHGQSSMTDQYDYEVMAEDISAFITLLKLKNVHILGFSDGAILAIILGIKSVPMLNKFALLGANTQPSQLKPEIYSSIVKEYEETKDPLFKLMMEQPTIPLEELSKIKQPTLIIAADNDLCETDFFEQMQQIIPNSELKIMKNHDHGSYIIDNDILAQPLLDFFQ</sequence>
<gene>
    <name evidence="2" type="ORF">BCR25_05665</name>
</gene>
<evidence type="ECO:0000259" key="1">
    <source>
        <dbReference type="Pfam" id="PF00561"/>
    </source>
</evidence>
<evidence type="ECO:0000313" key="2">
    <source>
        <dbReference type="EMBL" id="OEG12975.1"/>
    </source>
</evidence>
<name>A0A1E5GK56_9ENTE</name>
<feature type="domain" description="AB hydrolase-1" evidence="1">
    <location>
        <begin position="20"/>
        <end position="117"/>
    </location>
</feature>
<dbReference type="Proteomes" id="UP000095094">
    <property type="component" value="Unassembled WGS sequence"/>
</dbReference>
<dbReference type="PANTHER" id="PTHR46331">
    <property type="entry name" value="VALACYCLOVIR HYDROLASE"/>
    <property type="match status" value="1"/>
</dbReference>
<evidence type="ECO:0000313" key="3">
    <source>
        <dbReference type="Proteomes" id="UP000095094"/>
    </source>
</evidence>
<accession>A0A1E5GK56</accession>
<dbReference type="EMBL" id="MIJY01000023">
    <property type="protein sequence ID" value="OEG12975.1"/>
    <property type="molecule type" value="Genomic_DNA"/>
</dbReference>
<dbReference type="PANTHER" id="PTHR46331:SF2">
    <property type="entry name" value="VALACYCLOVIR HYDROLASE"/>
    <property type="match status" value="1"/>
</dbReference>
<dbReference type="Pfam" id="PF00561">
    <property type="entry name" value="Abhydrolase_1"/>
    <property type="match status" value="1"/>
</dbReference>
<reference evidence="3" key="1">
    <citation type="submission" date="2016-09" db="EMBL/GenBank/DDBJ databases">
        <authorList>
            <person name="Gulvik C.A."/>
        </authorList>
    </citation>
    <scope>NUCLEOTIDE SEQUENCE [LARGE SCALE GENOMIC DNA]</scope>
    <source>
        <strain evidence="3">LMG 8895</strain>
    </source>
</reference>
<dbReference type="PATRIC" id="fig|332950.4.peg.2408"/>
<dbReference type="GO" id="GO:0017171">
    <property type="term" value="F:serine hydrolase activity"/>
    <property type="evidence" value="ECO:0007669"/>
    <property type="project" value="TreeGrafter"/>
</dbReference>
<dbReference type="InterPro" id="IPR000073">
    <property type="entry name" value="AB_hydrolase_1"/>
</dbReference>
<dbReference type="InterPro" id="IPR029058">
    <property type="entry name" value="AB_hydrolase_fold"/>
</dbReference>
<organism evidence="2 3">
    <name type="scientific">Enterococcus termitis</name>
    <dbReference type="NCBI Taxonomy" id="332950"/>
    <lineage>
        <taxon>Bacteria</taxon>
        <taxon>Bacillati</taxon>
        <taxon>Bacillota</taxon>
        <taxon>Bacilli</taxon>
        <taxon>Lactobacillales</taxon>
        <taxon>Enterococcaceae</taxon>
        <taxon>Enterococcus</taxon>
    </lineage>
</organism>
<dbReference type="SUPFAM" id="SSF53474">
    <property type="entry name" value="alpha/beta-Hydrolases"/>
    <property type="match status" value="1"/>
</dbReference>
<proteinExistence type="predicted"/>
<protein>
    <recommendedName>
        <fullName evidence="1">AB hydrolase-1 domain-containing protein</fullName>
    </recommendedName>
</protein>
<dbReference type="OrthoDB" id="252464at2"/>